<protein>
    <submittedName>
        <fullName evidence="1">Uncharacterized protein</fullName>
    </submittedName>
</protein>
<gene>
    <name evidence="1" type="ORF">BBI04_023895</name>
</gene>
<evidence type="ECO:0000313" key="2">
    <source>
        <dbReference type="Proteomes" id="UP000175993"/>
    </source>
</evidence>
<dbReference type="Proteomes" id="UP000175993">
    <property type="component" value="Unassembled WGS sequence"/>
</dbReference>
<sequence length="193" mass="22395">MLGLKVKRRERKHVFFWREPRHGGFWSEADYSNHCTVRKVKQRKYSEMSMTATPEKLHLALAYCTDFAKTMLEKYGEFHPFGAIVNLEGDVEARGAWTEEEHPNGQDVYALLIEALRKELMEGSAIAIAVTANVDIPEKYAAAHRDGLRITLEAHNYYRCIYVPYRFERGSFFRRKKTVALSEPFAVELKDSE</sequence>
<comment type="caution">
    <text evidence="1">The sequence shown here is derived from an EMBL/GenBank/DDBJ whole genome shotgun (WGS) entry which is preliminary data.</text>
</comment>
<evidence type="ECO:0000313" key="1">
    <source>
        <dbReference type="EMBL" id="MUP07833.1"/>
    </source>
</evidence>
<dbReference type="RefSeq" id="WP_070164261.1">
    <property type="nucleotide sequence ID" value="NZ_CP118259.1"/>
</dbReference>
<dbReference type="AlphaFoldDB" id="A0ABD6GI17"/>
<organism evidence="1 2">
    <name type="scientific">Agrobacterium vitis</name>
    <name type="common">Rhizobium vitis</name>
    <dbReference type="NCBI Taxonomy" id="373"/>
    <lineage>
        <taxon>Bacteria</taxon>
        <taxon>Pseudomonadati</taxon>
        <taxon>Pseudomonadota</taxon>
        <taxon>Alphaproteobacteria</taxon>
        <taxon>Hyphomicrobiales</taxon>
        <taxon>Rhizobiaceae</taxon>
        <taxon>Rhizobium/Agrobacterium group</taxon>
        <taxon>Agrobacterium</taxon>
    </lineage>
</organism>
<name>A0ABD6GI17_AGRVI</name>
<accession>A0ABD6GI17</accession>
<reference evidence="1 2" key="1">
    <citation type="submission" date="2019-11" db="EMBL/GenBank/DDBJ databases">
        <title>Whole-genome sequencing of Allorhizobium vitis.</title>
        <authorList>
            <person name="Gan H.M."/>
            <person name="Savka M.A."/>
        </authorList>
    </citation>
    <scope>NUCLEOTIDE SEQUENCE [LARGE SCALE GENOMIC DNA]</scope>
    <source>
        <strain evidence="1 2">AB4</strain>
    </source>
</reference>
<dbReference type="EMBL" id="MBEV02000019">
    <property type="protein sequence ID" value="MUP07833.1"/>
    <property type="molecule type" value="Genomic_DNA"/>
</dbReference>
<proteinExistence type="predicted"/>